<evidence type="ECO:0000256" key="1">
    <source>
        <dbReference type="ARBA" id="ARBA00001971"/>
    </source>
</evidence>
<evidence type="ECO:0000256" key="4">
    <source>
        <dbReference type="ARBA" id="ARBA00010617"/>
    </source>
</evidence>
<evidence type="ECO:0000256" key="16">
    <source>
        <dbReference type="SAM" id="Phobius"/>
    </source>
</evidence>
<dbReference type="Gene3D" id="1.10.630.10">
    <property type="entry name" value="Cytochrome P450"/>
    <property type="match status" value="1"/>
</dbReference>
<dbReference type="InterPro" id="IPR002401">
    <property type="entry name" value="Cyt_P450_E_grp-I"/>
</dbReference>
<dbReference type="Proteomes" id="UP000027222">
    <property type="component" value="Unassembled WGS sequence"/>
</dbReference>
<comment type="cofactor">
    <cofactor evidence="1 14">
        <name>heme</name>
        <dbReference type="ChEBI" id="CHEBI:30413"/>
    </cofactor>
</comment>
<evidence type="ECO:0000256" key="6">
    <source>
        <dbReference type="ARBA" id="ARBA00022692"/>
    </source>
</evidence>
<reference evidence="18" key="1">
    <citation type="journal article" date="2014" name="Proc. Natl. Acad. Sci. U.S.A.">
        <title>Extensive sampling of basidiomycete genomes demonstrates inadequacy of the white-rot/brown-rot paradigm for wood decay fungi.</title>
        <authorList>
            <person name="Riley R."/>
            <person name="Salamov A.A."/>
            <person name="Brown D.W."/>
            <person name="Nagy L.G."/>
            <person name="Floudas D."/>
            <person name="Held B.W."/>
            <person name="Levasseur A."/>
            <person name="Lombard V."/>
            <person name="Morin E."/>
            <person name="Otillar R."/>
            <person name="Lindquist E.A."/>
            <person name="Sun H."/>
            <person name="LaButti K.M."/>
            <person name="Schmutz J."/>
            <person name="Jabbour D."/>
            <person name="Luo H."/>
            <person name="Baker S.E."/>
            <person name="Pisabarro A.G."/>
            <person name="Walton J.D."/>
            <person name="Blanchette R.A."/>
            <person name="Henrissat B."/>
            <person name="Martin F."/>
            <person name="Cullen D."/>
            <person name="Hibbett D.S."/>
            <person name="Grigoriev I.V."/>
        </authorList>
    </citation>
    <scope>NUCLEOTIDE SEQUENCE [LARGE SCALE GENOMIC DNA]</scope>
    <source>
        <strain evidence="18">CBS 339.88</strain>
    </source>
</reference>
<keyword evidence="18" id="KW-1185">Reference proteome</keyword>
<dbReference type="GO" id="GO:0016705">
    <property type="term" value="F:oxidoreductase activity, acting on paired donors, with incorporation or reduction of molecular oxygen"/>
    <property type="evidence" value="ECO:0007669"/>
    <property type="project" value="InterPro"/>
</dbReference>
<keyword evidence="10 14" id="KW-0408">Iron</keyword>
<organism evidence="17 18">
    <name type="scientific">Galerina marginata (strain CBS 339.88)</name>
    <dbReference type="NCBI Taxonomy" id="685588"/>
    <lineage>
        <taxon>Eukaryota</taxon>
        <taxon>Fungi</taxon>
        <taxon>Dikarya</taxon>
        <taxon>Basidiomycota</taxon>
        <taxon>Agaricomycotina</taxon>
        <taxon>Agaricomycetes</taxon>
        <taxon>Agaricomycetidae</taxon>
        <taxon>Agaricales</taxon>
        <taxon>Agaricineae</taxon>
        <taxon>Strophariaceae</taxon>
        <taxon>Galerina</taxon>
    </lineage>
</organism>
<dbReference type="GO" id="GO:0016020">
    <property type="term" value="C:membrane"/>
    <property type="evidence" value="ECO:0007669"/>
    <property type="project" value="UniProtKB-SubCell"/>
</dbReference>
<dbReference type="AlphaFoldDB" id="A0A067SC94"/>
<dbReference type="PROSITE" id="PS00086">
    <property type="entry name" value="CYTOCHROME_P450"/>
    <property type="match status" value="1"/>
</dbReference>
<keyword evidence="7 14" id="KW-0479">Metal-binding</keyword>
<keyword evidence="13" id="KW-0325">Glycoprotein</keyword>
<dbReference type="OrthoDB" id="2789670at2759"/>
<evidence type="ECO:0000256" key="14">
    <source>
        <dbReference type="PIRSR" id="PIRSR602401-1"/>
    </source>
</evidence>
<dbReference type="InterPro" id="IPR001128">
    <property type="entry name" value="Cyt_P450"/>
</dbReference>
<dbReference type="CDD" id="cd11065">
    <property type="entry name" value="CYP64-like"/>
    <property type="match status" value="1"/>
</dbReference>
<keyword evidence="6 16" id="KW-0812">Transmembrane</keyword>
<evidence type="ECO:0000256" key="7">
    <source>
        <dbReference type="ARBA" id="ARBA00022723"/>
    </source>
</evidence>
<evidence type="ECO:0000256" key="9">
    <source>
        <dbReference type="ARBA" id="ARBA00023002"/>
    </source>
</evidence>
<evidence type="ECO:0000313" key="17">
    <source>
        <dbReference type="EMBL" id="KDR68481.1"/>
    </source>
</evidence>
<sequence>MHSAVIPLGLAFVCWIFVYWIYFRLQSSRRYSYPPGPPITNLILGNLSDVPVTRPWLTFTEWAKTYGSITHFRIFNQHVIVLNSIEDLIELIGKRTNIYSDRPQVPMVKLMGWDFTTAMKPYGSEWRIHRRLLQQSFRPAALLPYQPIQVKKVHAMLHGILNTGEDFMEHCRTIAGATVMSIVYDYDIEPKGDYFIRIVEEALKRISEAVLPGANIANVFPALRFIPSWVPGTGFKQFIDPTRVLTHQIQEAPMNSVKARLEAGITPRCMVTKLMERSANSLSEEDRQAIKAVAATCYTVSVLGTFFYAMTISPNVQKKAQLEIDSIVGCDRLVDYCDRNSLPYVEAIYREVLRWRPVNPLGVPHYTSEEDFYNGFYIPKGTIVITNIWKMSHNSSKYDKPETFNPDRFFDREGNLPKEHDLYAFGFGRRICPGRYFASSTVWLVIASVLQTFHIEQKKDVLGNDIPLEVQYSDGGISHPLPFECSITPRSAKTQELIMGAVSQ</sequence>
<dbReference type="PANTHER" id="PTHR46300">
    <property type="entry name" value="P450, PUTATIVE (EUROFUNG)-RELATED-RELATED"/>
    <property type="match status" value="1"/>
</dbReference>
<comment type="similarity">
    <text evidence="4 15">Belongs to the cytochrome P450 family.</text>
</comment>
<dbReference type="EMBL" id="KL142407">
    <property type="protein sequence ID" value="KDR68481.1"/>
    <property type="molecule type" value="Genomic_DNA"/>
</dbReference>
<keyword evidence="11 15" id="KW-0503">Monooxygenase</keyword>
<dbReference type="PANTHER" id="PTHR46300:SF2">
    <property type="entry name" value="CYTOCHROME P450 MONOOXYGENASE ALNH-RELATED"/>
    <property type="match status" value="1"/>
</dbReference>
<keyword evidence="12 16" id="KW-0472">Membrane</keyword>
<dbReference type="InterPro" id="IPR036396">
    <property type="entry name" value="Cyt_P450_sf"/>
</dbReference>
<dbReference type="GO" id="GO:0020037">
    <property type="term" value="F:heme binding"/>
    <property type="evidence" value="ECO:0007669"/>
    <property type="project" value="InterPro"/>
</dbReference>
<keyword evidence="9 15" id="KW-0560">Oxidoreductase</keyword>
<dbReference type="PRINTS" id="PR00463">
    <property type="entry name" value="EP450I"/>
</dbReference>
<feature type="binding site" description="axial binding residue" evidence="14">
    <location>
        <position position="432"/>
    </location>
    <ligand>
        <name>heme</name>
        <dbReference type="ChEBI" id="CHEBI:30413"/>
    </ligand>
    <ligandPart>
        <name>Fe</name>
        <dbReference type="ChEBI" id="CHEBI:18248"/>
    </ligandPart>
</feature>
<keyword evidence="8 16" id="KW-1133">Transmembrane helix</keyword>
<evidence type="ECO:0000256" key="8">
    <source>
        <dbReference type="ARBA" id="ARBA00022989"/>
    </source>
</evidence>
<evidence type="ECO:0000256" key="3">
    <source>
        <dbReference type="ARBA" id="ARBA00005179"/>
    </source>
</evidence>
<evidence type="ECO:0000256" key="13">
    <source>
        <dbReference type="ARBA" id="ARBA00023180"/>
    </source>
</evidence>
<comment type="pathway">
    <text evidence="3">Secondary metabolite biosynthesis.</text>
</comment>
<feature type="transmembrane region" description="Helical" evidence="16">
    <location>
        <begin position="6"/>
        <end position="23"/>
    </location>
</feature>
<evidence type="ECO:0000256" key="15">
    <source>
        <dbReference type="RuleBase" id="RU000461"/>
    </source>
</evidence>
<protein>
    <recommendedName>
        <fullName evidence="19">Cytochrome P450</fullName>
    </recommendedName>
</protein>
<evidence type="ECO:0000256" key="11">
    <source>
        <dbReference type="ARBA" id="ARBA00023033"/>
    </source>
</evidence>
<accession>A0A067SC94</accession>
<name>A0A067SC94_GALM3</name>
<dbReference type="HOGENOM" id="CLU_001570_2_3_1"/>
<evidence type="ECO:0000256" key="10">
    <source>
        <dbReference type="ARBA" id="ARBA00023004"/>
    </source>
</evidence>
<dbReference type="InterPro" id="IPR050364">
    <property type="entry name" value="Cytochrome_P450_fung"/>
</dbReference>
<gene>
    <name evidence="17" type="ORF">GALMADRAFT_231148</name>
</gene>
<evidence type="ECO:0000313" key="18">
    <source>
        <dbReference type="Proteomes" id="UP000027222"/>
    </source>
</evidence>
<dbReference type="PRINTS" id="PR00385">
    <property type="entry name" value="P450"/>
</dbReference>
<dbReference type="STRING" id="685588.A0A067SC94"/>
<comment type="subcellular location">
    <subcellularLocation>
        <location evidence="2">Membrane</location>
        <topology evidence="2">Single-pass membrane protein</topology>
    </subcellularLocation>
</comment>
<dbReference type="InterPro" id="IPR017972">
    <property type="entry name" value="Cyt_P450_CS"/>
</dbReference>
<dbReference type="GO" id="GO:0005506">
    <property type="term" value="F:iron ion binding"/>
    <property type="evidence" value="ECO:0007669"/>
    <property type="project" value="InterPro"/>
</dbReference>
<keyword evidence="5 14" id="KW-0349">Heme</keyword>
<evidence type="ECO:0000256" key="5">
    <source>
        <dbReference type="ARBA" id="ARBA00022617"/>
    </source>
</evidence>
<dbReference type="Pfam" id="PF00067">
    <property type="entry name" value="p450"/>
    <property type="match status" value="1"/>
</dbReference>
<evidence type="ECO:0008006" key="19">
    <source>
        <dbReference type="Google" id="ProtNLM"/>
    </source>
</evidence>
<evidence type="ECO:0000256" key="12">
    <source>
        <dbReference type="ARBA" id="ARBA00023136"/>
    </source>
</evidence>
<proteinExistence type="inferred from homology"/>
<dbReference type="SUPFAM" id="SSF48264">
    <property type="entry name" value="Cytochrome P450"/>
    <property type="match status" value="1"/>
</dbReference>
<evidence type="ECO:0000256" key="2">
    <source>
        <dbReference type="ARBA" id="ARBA00004167"/>
    </source>
</evidence>
<dbReference type="GO" id="GO:0004497">
    <property type="term" value="F:monooxygenase activity"/>
    <property type="evidence" value="ECO:0007669"/>
    <property type="project" value="UniProtKB-KW"/>
</dbReference>
<feature type="transmembrane region" description="Helical" evidence="16">
    <location>
        <begin position="292"/>
        <end position="310"/>
    </location>
</feature>